<organism evidence="2 3">
    <name type="scientific">Globodera pallida</name>
    <name type="common">Potato cyst nematode worm</name>
    <name type="synonym">Heterodera pallida</name>
    <dbReference type="NCBI Taxonomy" id="36090"/>
    <lineage>
        <taxon>Eukaryota</taxon>
        <taxon>Metazoa</taxon>
        <taxon>Ecdysozoa</taxon>
        <taxon>Nematoda</taxon>
        <taxon>Chromadorea</taxon>
        <taxon>Rhabditida</taxon>
        <taxon>Tylenchina</taxon>
        <taxon>Tylenchomorpha</taxon>
        <taxon>Tylenchoidea</taxon>
        <taxon>Heteroderidae</taxon>
        <taxon>Heteroderinae</taxon>
        <taxon>Globodera</taxon>
    </lineage>
</organism>
<reference evidence="2" key="1">
    <citation type="submission" date="2013-12" db="EMBL/GenBank/DDBJ databases">
        <authorList>
            <person name="Aslett M."/>
        </authorList>
    </citation>
    <scope>NUCLEOTIDE SEQUENCE [LARGE SCALE GENOMIC DNA]</scope>
    <source>
        <strain evidence="2">Lindley</strain>
    </source>
</reference>
<name>A0A183BMN0_GLOPA</name>
<accession>A0A183BMN0</accession>
<evidence type="ECO:0000313" key="3">
    <source>
        <dbReference type="WBParaSite" id="GPLIN_000186500"/>
    </source>
</evidence>
<sequence>MLKDQQRQQAVSELVEDEHEQQQNVDEKTDQPQIEKAKLHVDALFKDVLGEQYAAVVLPGGQPGSNNLAAVTNLLAKCYAVTAPYFCTVSKNQQIYAG</sequence>
<proteinExistence type="predicted"/>
<dbReference type="AlphaFoldDB" id="A0A183BMN0"/>
<keyword evidence="2" id="KW-1185">Reference proteome</keyword>
<evidence type="ECO:0000256" key="1">
    <source>
        <dbReference type="SAM" id="MobiDB-lite"/>
    </source>
</evidence>
<feature type="region of interest" description="Disordered" evidence="1">
    <location>
        <begin position="1"/>
        <end position="33"/>
    </location>
</feature>
<evidence type="ECO:0000313" key="2">
    <source>
        <dbReference type="Proteomes" id="UP000050741"/>
    </source>
</evidence>
<reference evidence="3" key="3">
    <citation type="submission" date="2016-06" db="UniProtKB">
        <authorList>
            <consortium name="WormBaseParasite"/>
        </authorList>
    </citation>
    <scope>IDENTIFICATION</scope>
</reference>
<reference evidence="2" key="2">
    <citation type="submission" date="2014-05" db="EMBL/GenBank/DDBJ databases">
        <title>The genome and life-stage specific transcriptomes of Globodera pallida elucidate key aspects of plant parasitism by a cyst nematode.</title>
        <authorList>
            <person name="Cotton J.A."/>
            <person name="Lilley C.J."/>
            <person name="Jones L.M."/>
            <person name="Kikuchi T."/>
            <person name="Reid A.J."/>
            <person name="Thorpe P."/>
            <person name="Tsai I.J."/>
            <person name="Beasley H."/>
            <person name="Blok V."/>
            <person name="Cock P.J.A."/>
            <person name="Van den Akker S.E."/>
            <person name="Holroyd N."/>
            <person name="Hunt M."/>
            <person name="Mantelin S."/>
            <person name="Naghra H."/>
            <person name="Pain A."/>
            <person name="Palomares-Rius J.E."/>
            <person name="Zarowiecki M."/>
            <person name="Berriman M."/>
            <person name="Jones J.T."/>
            <person name="Urwin P.E."/>
        </authorList>
    </citation>
    <scope>NUCLEOTIDE SEQUENCE [LARGE SCALE GENOMIC DNA]</scope>
    <source>
        <strain evidence="2">Lindley</strain>
    </source>
</reference>
<dbReference type="Proteomes" id="UP000050741">
    <property type="component" value="Unassembled WGS sequence"/>
</dbReference>
<protein>
    <submittedName>
        <fullName evidence="3">PFK domain-containing protein</fullName>
    </submittedName>
</protein>
<dbReference type="InterPro" id="IPR029062">
    <property type="entry name" value="Class_I_gatase-like"/>
</dbReference>
<dbReference type="Gene3D" id="3.40.50.880">
    <property type="match status" value="1"/>
</dbReference>
<dbReference type="WBParaSite" id="GPLIN_000186500">
    <property type="protein sequence ID" value="GPLIN_000186500"/>
    <property type="gene ID" value="GPLIN_000186500"/>
</dbReference>